<feature type="transmembrane region" description="Helical" evidence="6">
    <location>
        <begin position="46"/>
        <end position="65"/>
    </location>
</feature>
<organism evidence="7 8">
    <name type="scientific">Saccharopolyspora griseoalba</name>
    <dbReference type="NCBI Taxonomy" id="1431848"/>
    <lineage>
        <taxon>Bacteria</taxon>
        <taxon>Bacillati</taxon>
        <taxon>Actinomycetota</taxon>
        <taxon>Actinomycetes</taxon>
        <taxon>Pseudonocardiales</taxon>
        <taxon>Pseudonocardiaceae</taxon>
        <taxon>Saccharopolyspora</taxon>
    </lineage>
</organism>
<dbReference type="RefSeq" id="WP_380667750.1">
    <property type="nucleotide sequence ID" value="NZ_JBHTCJ010000005.1"/>
</dbReference>
<evidence type="ECO:0000256" key="5">
    <source>
        <dbReference type="SAM" id="MobiDB-lite"/>
    </source>
</evidence>
<name>A0ABW2LKY5_9PSEU</name>
<evidence type="ECO:0000256" key="4">
    <source>
        <dbReference type="ARBA" id="ARBA00023136"/>
    </source>
</evidence>
<proteinExistence type="predicted"/>
<dbReference type="PANTHER" id="PTHR14948:SF25">
    <property type="entry name" value="DUF4190 DOMAIN-CONTAINING PROTEIN"/>
    <property type="match status" value="1"/>
</dbReference>
<feature type="region of interest" description="Disordered" evidence="5">
    <location>
        <begin position="1"/>
        <end position="36"/>
    </location>
</feature>
<evidence type="ECO:0000256" key="2">
    <source>
        <dbReference type="ARBA" id="ARBA00022692"/>
    </source>
</evidence>
<dbReference type="InterPro" id="IPR051423">
    <property type="entry name" value="CD225/Dispanin"/>
</dbReference>
<keyword evidence="2 6" id="KW-0812">Transmembrane</keyword>
<dbReference type="Pfam" id="PF04505">
    <property type="entry name" value="CD225"/>
    <property type="match status" value="1"/>
</dbReference>
<evidence type="ECO:0000256" key="3">
    <source>
        <dbReference type="ARBA" id="ARBA00022989"/>
    </source>
</evidence>
<keyword evidence="3 6" id="KW-1133">Transmembrane helix</keyword>
<feature type="transmembrane region" description="Helical" evidence="6">
    <location>
        <begin position="102"/>
        <end position="122"/>
    </location>
</feature>
<feature type="compositionally biased region" description="Low complexity" evidence="5">
    <location>
        <begin position="26"/>
        <end position="35"/>
    </location>
</feature>
<evidence type="ECO:0000313" key="8">
    <source>
        <dbReference type="Proteomes" id="UP001596504"/>
    </source>
</evidence>
<evidence type="ECO:0000256" key="1">
    <source>
        <dbReference type="ARBA" id="ARBA00004370"/>
    </source>
</evidence>
<sequence>MTDEPAPRGEQPQHPQLQGAEYPQGQYPQPQFDFVPQPPMPIKNHIGWAIAGMLLFWPLGIPALVKCVEVAPLWYQGNYRGAEDSSRAAKSWGKAGVIAGGVLYGLLILLMIGYVIFMIFLFGQMRQEMQQ</sequence>
<keyword evidence="4 6" id="KW-0472">Membrane</keyword>
<keyword evidence="8" id="KW-1185">Reference proteome</keyword>
<protein>
    <submittedName>
        <fullName evidence="7">CD225/dispanin family protein</fullName>
    </submittedName>
</protein>
<dbReference type="Proteomes" id="UP001596504">
    <property type="component" value="Unassembled WGS sequence"/>
</dbReference>
<evidence type="ECO:0000313" key="7">
    <source>
        <dbReference type="EMBL" id="MFC7342155.1"/>
    </source>
</evidence>
<accession>A0ABW2LKY5</accession>
<reference evidence="8" key="1">
    <citation type="journal article" date="2019" name="Int. J. Syst. Evol. Microbiol.">
        <title>The Global Catalogue of Microorganisms (GCM) 10K type strain sequencing project: providing services to taxonomists for standard genome sequencing and annotation.</title>
        <authorList>
            <consortium name="The Broad Institute Genomics Platform"/>
            <consortium name="The Broad Institute Genome Sequencing Center for Infectious Disease"/>
            <person name="Wu L."/>
            <person name="Ma J."/>
        </authorList>
    </citation>
    <scope>NUCLEOTIDE SEQUENCE [LARGE SCALE GENOMIC DNA]</scope>
    <source>
        <strain evidence="8">WLHS5</strain>
    </source>
</reference>
<dbReference type="InterPro" id="IPR007593">
    <property type="entry name" value="CD225/Dispanin_fam"/>
</dbReference>
<comment type="caution">
    <text evidence="7">The sequence shown here is derived from an EMBL/GenBank/DDBJ whole genome shotgun (WGS) entry which is preliminary data.</text>
</comment>
<comment type="subcellular location">
    <subcellularLocation>
        <location evidence="1">Membrane</location>
    </subcellularLocation>
</comment>
<gene>
    <name evidence="7" type="ORF">ACFQRI_12120</name>
</gene>
<dbReference type="EMBL" id="JBHTCJ010000005">
    <property type="protein sequence ID" value="MFC7342155.1"/>
    <property type="molecule type" value="Genomic_DNA"/>
</dbReference>
<evidence type="ECO:0000256" key="6">
    <source>
        <dbReference type="SAM" id="Phobius"/>
    </source>
</evidence>
<dbReference type="PANTHER" id="PTHR14948">
    <property type="entry name" value="NG5"/>
    <property type="match status" value="1"/>
</dbReference>